<accession>A0A2W5NDX5</accession>
<gene>
    <name evidence="3" type="ORF">DI569_00665</name>
</gene>
<dbReference type="Gene3D" id="3.40.50.1820">
    <property type="entry name" value="alpha/beta hydrolase"/>
    <property type="match status" value="1"/>
</dbReference>
<organism evidence="3 4">
    <name type="scientific">Sphingopyxis macrogoltabida</name>
    <name type="common">Sphingomonas macrogoltabidus</name>
    <dbReference type="NCBI Taxonomy" id="33050"/>
    <lineage>
        <taxon>Bacteria</taxon>
        <taxon>Pseudomonadati</taxon>
        <taxon>Pseudomonadota</taxon>
        <taxon>Alphaproteobacteria</taxon>
        <taxon>Sphingomonadales</taxon>
        <taxon>Sphingomonadaceae</taxon>
        <taxon>Sphingopyxis</taxon>
    </lineage>
</organism>
<dbReference type="InterPro" id="IPR000073">
    <property type="entry name" value="AB_hydrolase_1"/>
</dbReference>
<dbReference type="Proteomes" id="UP000248597">
    <property type="component" value="Unassembled WGS sequence"/>
</dbReference>
<reference evidence="3 4" key="1">
    <citation type="submission" date="2017-08" db="EMBL/GenBank/DDBJ databases">
        <title>Infants hospitalized years apart are colonized by the same room-sourced microbial strains.</title>
        <authorList>
            <person name="Brooks B."/>
            <person name="Olm M.R."/>
            <person name="Firek B.A."/>
            <person name="Baker R."/>
            <person name="Thomas B.C."/>
            <person name="Morowitz M.J."/>
            <person name="Banfield J.F."/>
        </authorList>
    </citation>
    <scope>NUCLEOTIDE SEQUENCE [LARGE SCALE GENOMIC DNA]</scope>
    <source>
        <strain evidence="3">S2_005_003_R2_47</strain>
    </source>
</reference>
<dbReference type="EMBL" id="QFPJ01000002">
    <property type="protein sequence ID" value="PZQ24510.1"/>
    <property type="molecule type" value="Genomic_DNA"/>
</dbReference>
<dbReference type="GO" id="GO:0016787">
    <property type="term" value="F:hydrolase activity"/>
    <property type="evidence" value="ECO:0007669"/>
    <property type="project" value="UniProtKB-KW"/>
</dbReference>
<evidence type="ECO:0000256" key="1">
    <source>
        <dbReference type="ARBA" id="ARBA00022801"/>
    </source>
</evidence>
<keyword evidence="1 3" id="KW-0378">Hydrolase</keyword>
<dbReference type="Pfam" id="PF12697">
    <property type="entry name" value="Abhydrolase_6"/>
    <property type="match status" value="1"/>
</dbReference>
<evidence type="ECO:0000313" key="4">
    <source>
        <dbReference type="Proteomes" id="UP000248597"/>
    </source>
</evidence>
<name>A0A2W5NDX5_SPHMC</name>
<dbReference type="PRINTS" id="PR00412">
    <property type="entry name" value="EPOXHYDRLASE"/>
</dbReference>
<dbReference type="InterPro" id="IPR000639">
    <property type="entry name" value="Epox_hydrolase-like"/>
</dbReference>
<sequence>MTGDFEQGRVTLATGVELDVVDIGPRDAPVLIFLHGFPESHRTWRNQLLHFTDRFRCIAPDQRGYRGSSKPQDAASYTPDKLIADIFALADALDVAEFTIVGHDWGGAIAWGVALGGQPGGLHPQWAGRVKRAVIANAPHPGIFGRLLATDKVQRAASQYIRVFRDPANDALIEEQGIAGILALAFEGRTPSGGLQPADEIGRLLKDWEDRDACRGMINWYRGSPMTVPAMEEPYAEPPAAPFPKLTVPTLVIWALDDVALPPCNLDGMEDLVPNLSVVKVPGCGHFVPWEDPDAVNAAMDDFLART</sequence>
<feature type="domain" description="AB hydrolase-1" evidence="2">
    <location>
        <begin position="31"/>
        <end position="299"/>
    </location>
</feature>
<dbReference type="PANTHER" id="PTHR43329">
    <property type="entry name" value="EPOXIDE HYDROLASE"/>
    <property type="match status" value="1"/>
</dbReference>
<dbReference type="InterPro" id="IPR029058">
    <property type="entry name" value="AB_hydrolase_fold"/>
</dbReference>
<evidence type="ECO:0000313" key="3">
    <source>
        <dbReference type="EMBL" id="PZQ24510.1"/>
    </source>
</evidence>
<dbReference type="AlphaFoldDB" id="A0A2W5NDX5"/>
<protein>
    <submittedName>
        <fullName evidence="3">Alpha/beta hydrolase</fullName>
    </submittedName>
</protein>
<proteinExistence type="predicted"/>
<comment type="caution">
    <text evidence="3">The sequence shown here is derived from an EMBL/GenBank/DDBJ whole genome shotgun (WGS) entry which is preliminary data.</text>
</comment>
<evidence type="ECO:0000259" key="2">
    <source>
        <dbReference type="Pfam" id="PF12697"/>
    </source>
</evidence>
<dbReference type="SUPFAM" id="SSF53474">
    <property type="entry name" value="alpha/beta-Hydrolases"/>
    <property type="match status" value="1"/>
</dbReference>